<dbReference type="Gene3D" id="3.40.190.10">
    <property type="entry name" value="Periplasmic binding protein-like II"/>
    <property type="match status" value="1"/>
</dbReference>
<proteinExistence type="inferred from homology"/>
<dbReference type="Gene3D" id="3.40.190.150">
    <property type="entry name" value="Bordetella uptake gene, domain 1"/>
    <property type="match status" value="1"/>
</dbReference>
<dbReference type="PIRSF" id="PIRSF017082">
    <property type="entry name" value="YflP"/>
    <property type="match status" value="1"/>
</dbReference>
<feature type="signal peptide" evidence="3">
    <location>
        <begin position="1"/>
        <end position="21"/>
    </location>
</feature>
<comment type="similarity">
    <text evidence="1">Belongs to the UPF0065 (bug) family.</text>
</comment>
<feature type="chain" id="PRO_5039677828" evidence="3">
    <location>
        <begin position="22"/>
        <end position="346"/>
    </location>
</feature>
<dbReference type="Proteomes" id="UP000628736">
    <property type="component" value="Unassembled WGS sequence"/>
</dbReference>
<comment type="caution">
    <text evidence="4">The sequence shown here is derived from an EMBL/GenBank/DDBJ whole genome shotgun (WGS) entry which is preliminary data.</text>
</comment>
<dbReference type="AlphaFoldDB" id="A0A8J6J855"/>
<evidence type="ECO:0000256" key="1">
    <source>
        <dbReference type="ARBA" id="ARBA00006987"/>
    </source>
</evidence>
<accession>A0A8J6J855</accession>
<reference evidence="4" key="1">
    <citation type="submission" date="2020-08" db="EMBL/GenBank/DDBJ databases">
        <title>Genome public.</title>
        <authorList>
            <person name="Liu C."/>
            <person name="Sun Q."/>
        </authorList>
    </citation>
    <scope>NUCLEOTIDE SEQUENCE</scope>
    <source>
        <strain evidence="4">NSJ-23</strain>
    </source>
</reference>
<dbReference type="CDD" id="cd07012">
    <property type="entry name" value="PBP2_Bug_TTT"/>
    <property type="match status" value="1"/>
</dbReference>
<gene>
    <name evidence="4" type="ORF">H8S11_02420</name>
</gene>
<dbReference type="InterPro" id="IPR042100">
    <property type="entry name" value="Bug_dom1"/>
</dbReference>
<name>A0A8J6J855_9FIRM</name>
<dbReference type="InterPro" id="IPR005064">
    <property type="entry name" value="BUG"/>
</dbReference>
<feature type="region of interest" description="Disordered" evidence="2">
    <location>
        <begin position="27"/>
        <end position="49"/>
    </location>
</feature>
<keyword evidence="3" id="KW-0732">Signal</keyword>
<dbReference type="EMBL" id="JACOPO010000001">
    <property type="protein sequence ID" value="MBC5721678.1"/>
    <property type="molecule type" value="Genomic_DNA"/>
</dbReference>
<dbReference type="RefSeq" id="WP_186852052.1">
    <property type="nucleotide sequence ID" value="NZ_JACOPO010000001.1"/>
</dbReference>
<dbReference type="Pfam" id="PF03401">
    <property type="entry name" value="TctC"/>
    <property type="match status" value="1"/>
</dbReference>
<keyword evidence="5" id="KW-1185">Reference proteome</keyword>
<dbReference type="PANTHER" id="PTHR42928">
    <property type="entry name" value="TRICARBOXYLATE-BINDING PROTEIN"/>
    <property type="match status" value="1"/>
</dbReference>
<protein>
    <submittedName>
        <fullName evidence="4">Tripartite tricarboxylate transporter substrate binding protein</fullName>
    </submittedName>
</protein>
<dbReference type="PROSITE" id="PS51257">
    <property type="entry name" value="PROKAR_LIPOPROTEIN"/>
    <property type="match status" value="1"/>
</dbReference>
<organism evidence="4 5">
    <name type="scientific">Flintibacter hominis</name>
    <dbReference type="NCBI Taxonomy" id="2763048"/>
    <lineage>
        <taxon>Bacteria</taxon>
        <taxon>Bacillati</taxon>
        <taxon>Bacillota</taxon>
        <taxon>Clostridia</taxon>
        <taxon>Eubacteriales</taxon>
        <taxon>Flintibacter</taxon>
    </lineage>
</organism>
<sequence>MKKKLASITALSLALVMTLSACGNNNTKTPSTSADGGTSTSAQAPSQTGTYPGNKNITLYCGYSAGGSSDTLCRLMAVKVGEILGTTCTVENVTGASGWVLWNQMLESTDPDGYSFFLINSPNVTAGKYDVNNTMKYDHNDFELICNQVTDSSCMAIRVDDDRYSDWESFANYWKQEGVMITSASGMGITSDDSTTDMLVANDLGVEVDIIASEGSGDNITFLLNGTTDFVMGNVSEMAAGHLDGQYKVLCVFADERDPNLPDVPTYKELTGTDITGCSSRGYAMLKDVPEDIKVVLADAVKQAVQDPDMIKQLSDIYTTTDFKEGEEYLNYLTEMQNTAREIWGA</sequence>
<evidence type="ECO:0000256" key="2">
    <source>
        <dbReference type="SAM" id="MobiDB-lite"/>
    </source>
</evidence>
<evidence type="ECO:0000313" key="5">
    <source>
        <dbReference type="Proteomes" id="UP000628736"/>
    </source>
</evidence>
<evidence type="ECO:0000313" key="4">
    <source>
        <dbReference type="EMBL" id="MBC5721678.1"/>
    </source>
</evidence>
<evidence type="ECO:0000256" key="3">
    <source>
        <dbReference type="SAM" id="SignalP"/>
    </source>
</evidence>
<dbReference type="PANTHER" id="PTHR42928:SF5">
    <property type="entry name" value="BLR1237 PROTEIN"/>
    <property type="match status" value="1"/>
</dbReference>
<feature type="compositionally biased region" description="Low complexity" evidence="2">
    <location>
        <begin position="29"/>
        <end position="42"/>
    </location>
</feature>